<dbReference type="InterPro" id="IPR012337">
    <property type="entry name" value="RNaseH-like_sf"/>
</dbReference>
<evidence type="ECO:0000259" key="1">
    <source>
        <dbReference type="Pfam" id="PF13456"/>
    </source>
</evidence>
<dbReference type="GO" id="GO:0004523">
    <property type="term" value="F:RNA-DNA hybrid ribonuclease activity"/>
    <property type="evidence" value="ECO:0007669"/>
    <property type="project" value="InterPro"/>
</dbReference>
<dbReference type="InterPro" id="IPR036397">
    <property type="entry name" value="RNaseH_sf"/>
</dbReference>
<dbReference type="Gene3D" id="3.30.420.10">
    <property type="entry name" value="Ribonuclease H-like superfamily/Ribonuclease H"/>
    <property type="match status" value="1"/>
</dbReference>
<accession>A0A8S9LJ21</accession>
<dbReference type="InterPro" id="IPR002156">
    <property type="entry name" value="RNaseH_domain"/>
</dbReference>
<evidence type="ECO:0000313" key="2">
    <source>
        <dbReference type="EMBL" id="KAF2605428.1"/>
    </source>
</evidence>
<comment type="caution">
    <text evidence="2">The sequence shown here is derived from an EMBL/GenBank/DDBJ whole genome shotgun (WGS) entry which is preliminary data.</text>
</comment>
<dbReference type="InterPro" id="IPR044730">
    <property type="entry name" value="RNase_H-like_dom_plant"/>
</dbReference>
<sequence length="201" mass="22276">MLPPFGVLGNTFPWLCWTIWIARNHLLFENRHASATSTAPKAILAQKEWKSVQPNRPRSSPKVILPPPQVLSNSPHMVFSWIFTDHNATELARGSCYQRHVSSPCMGEALAIQEALLQAASLNHSHICIRTDSQVLVRAITSRRCTTDLFRVLADIDDLTFSTSSPFSSCLFVFIPRDCNTPADGLTKACLSSLILAQNST</sequence>
<protein>
    <recommendedName>
        <fullName evidence="1">RNase H type-1 domain-containing protein</fullName>
    </recommendedName>
</protein>
<dbReference type="InterPro" id="IPR052929">
    <property type="entry name" value="RNase_H-like_EbsB-rel"/>
</dbReference>
<dbReference type="PANTHER" id="PTHR47074">
    <property type="entry name" value="BNAC02G40300D PROTEIN"/>
    <property type="match status" value="1"/>
</dbReference>
<dbReference type="CDD" id="cd06222">
    <property type="entry name" value="RNase_H_like"/>
    <property type="match status" value="1"/>
</dbReference>
<feature type="domain" description="RNase H type-1" evidence="1">
    <location>
        <begin position="78"/>
        <end position="190"/>
    </location>
</feature>
<dbReference type="SUPFAM" id="SSF53098">
    <property type="entry name" value="Ribonuclease H-like"/>
    <property type="match status" value="1"/>
</dbReference>
<gene>
    <name evidence="2" type="ORF">F2Q70_00027448</name>
</gene>
<organism evidence="2">
    <name type="scientific">Brassica cretica</name>
    <name type="common">Mustard</name>
    <dbReference type="NCBI Taxonomy" id="69181"/>
    <lineage>
        <taxon>Eukaryota</taxon>
        <taxon>Viridiplantae</taxon>
        <taxon>Streptophyta</taxon>
        <taxon>Embryophyta</taxon>
        <taxon>Tracheophyta</taxon>
        <taxon>Spermatophyta</taxon>
        <taxon>Magnoliopsida</taxon>
        <taxon>eudicotyledons</taxon>
        <taxon>Gunneridae</taxon>
        <taxon>Pentapetalae</taxon>
        <taxon>rosids</taxon>
        <taxon>malvids</taxon>
        <taxon>Brassicales</taxon>
        <taxon>Brassicaceae</taxon>
        <taxon>Brassiceae</taxon>
        <taxon>Brassica</taxon>
    </lineage>
</organism>
<dbReference type="PANTHER" id="PTHR47074:SF49">
    <property type="entry name" value="POLYNUCLEOTIDYL TRANSFERASE, RIBONUCLEASE H-LIKE SUPERFAMILY PROTEIN"/>
    <property type="match status" value="1"/>
</dbReference>
<name>A0A8S9LJ21_BRACR</name>
<dbReference type="GO" id="GO:0003676">
    <property type="term" value="F:nucleic acid binding"/>
    <property type="evidence" value="ECO:0007669"/>
    <property type="project" value="InterPro"/>
</dbReference>
<dbReference type="Pfam" id="PF13456">
    <property type="entry name" value="RVT_3"/>
    <property type="match status" value="1"/>
</dbReference>
<dbReference type="AlphaFoldDB" id="A0A8S9LJ21"/>
<proteinExistence type="predicted"/>
<reference evidence="2" key="1">
    <citation type="submission" date="2019-12" db="EMBL/GenBank/DDBJ databases">
        <title>Genome sequencing and annotation of Brassica cretica.</title>
        <authorList>
            <person name="Studholme D.J."/>
            <person name="Sarris P.F."/>
        </authorList>
    </citation>
    <scope>NUCLEOTIDE SEQUENCE</scope>
    <source>
        <strain evidence="2">PFS-102/07</strain>
        <tissue evidence="2">Leaf</tissue>
    </source>
</reference>
<dbReference type="EMBL" id="QGKY02000094">
    <property type="protein sequence ID" value="KAF2605428.1"/>
    <property type="molecule type" value="Genomic_DNA"/>
</dbReference>